<evidence type="ECO:0000313" key="2">
    <source>
        <dbReference type="Proteomes" id="UP001155241"/>
    </source>
</evidence>
<organism evidence="1 2">
    <name type="scientific">Aeoliella straminimaris</name>
    <dbReference type="NCBI Taxonomy" id="2954799"/>
    <lineage>
        <taxon>Bacteria</taxon>
        <taxon>Pseudomonadati</taxon>
        <taxon>Planctomycetota</taxon>
        <taxon>Planctomycetia</taxon>
        <taxon>Pirellulales</taxon>
        <taxon>Lacipirellulaceae</taxon>
        <taxon>Aeoliella</taxon>
    </lineage>
</organism>
<gene>
    <name evidence="1" type="ORF">NG895_09615</name>
</gene>
<dbReference type="RefSeq" id="WP_252852270.1">
    <property type="nucleotide sequence ID" value="NZ_JAMXLR010000036.1"/>
</dbReference>
<evidence type="ECO:0000313" key="1">
    <source>
        <dbReference type="EMBL" id="MCO6044164.1"/>
    </source>
</evidence>
<accession>A0A9X2FD90</accession>
<name>A0A9X2FD90_9BACT</name>
<proteinExistence type="predicted"/>
<dbReference type="AlphaFoldDB" id="A0A9X2FD90"/>
<protein>
    <submittedName>
        <fullName evidence="1">Uncharacterized protein</fullName>
    </submittedName>
</protein>
<reference evidence="1" key="1">
    <citation type="submission" date="2022-06" db="EMBL/GenBank/DDBJ databases">
        <title>Aeoliella straminimaris, a novel planctomycete from sediments.</title>
        <authorList>
            <person name="Vitorino I.R."/>
            <person name="Lage O.M."/>
        </authorList>
    </citation>
    <scope>NUCLEOTIDE SEQUENCE</scope>
    <source>
        <strain evidence="1">ICT_H6.2</strain>
    </source>
</reference>
<dbReference type="EMBL" id="JAMXLR010000036">
    <property type="protein sequence ID" value="MCO6044164.1"/>
    <property type="molecule type" value="Genomic_DNA"/>
</dbReference>
<comment type="caution">
    <text evidence="1">The sequence shown here is derived from an EMBL/GenBank/DDBJ whole genome shotgun (WGS) entry which is preliminary data.</text>
</comment>
<dbReference type="Proteomes" id="UP001155241">
    <property type="component" value="Unassembled WGS sequence"/>
</dbReference>
<keyword evidence="2" id="KW-1185">Reference proteome</keyword>
<sequence length="157" mass="17691">MFTSALLADEVAPANREAAPQPALRLLNTKVFGKSADEPIVVLQKAAKGAIAPESVFLDIDDNGTYYASTVRYPLKLGLETVRKLLNKEYGKWEMEDFAKMPDMGLWRNEDDKFSIQLTEDGDNVVVIYISFMRVPADRLEKAFERVAEELSKESKE</sequence>